<dbReference type="Pfam" id="PF00441">
    <property type="entry name" value="Acyl-CoA_dh_1"/>
    <property type="match status" value="1"/>
</dbReference>
<keyword evidence="5" id="KW-0560">Oxidoreductase</keyword>
<dbReference type="InterPro" id="IPR046373">
    <property type="entry name" value="Acyl-CoA_Oxase/DH_mid-dom_sf"/>
</dbReference>
<dbReference type="FunFam" id="1.10.540.10:FF:000014">
    <property type="entry name" value="Acyl-coenzyme A oxidase 4, peroxisomal"/>
    <property type="match status" value="1"/>
</dbReference>
<dbReference type="Proteomes" id="UP000054558">
    <property type="component" value="Unassembled WGS sequence"/>
</dbReference>
<comment type="cofactor">
    <cofactor evidence="1 5">
        <name>FAD</name>
        <dbReference type="ChEBI" id="CHEBI:57692"/>
    </cofactor>
</comment>
<dbReference type="PANTHER" id="PTHR43188:SF1">
    <property type="entry name" value="ACYL-COA DEHYDROGENASE"/>
    <property type="match status" value="1"/>
</dbReference>
<gene>
    <name evidence="10" type="ORF">KFL_001400090</name>
</gene>
<dbReference type="PROSITE" id="PS00073">
    <property type="entry name" value="ACYL_COA_DH_2"/>
    <property type="match status" value="1"/>
</dbReference>
<evidence type="ECO:0000256" key="2">
    <source>
        <dbReference type="ARBA" id="ARBA00009347"/>
    </source>
</evidence>
<dbReference type="GO" id="GO:0006635">
    <property type="term" value="P:fatty acid beta-oxidation"/>
    <property type="evidence" value="ECO:0007669"/>
    <property type="project" value="InterPro"/>
</dbReference>
<dbReference type="Gene3D" id="2.40.110.10">
    <property type="entry name" value="Butyryl-CoA Dehydrogenase, subunit A, domain 2"/>
    <property type="match status" value="1"/>
</dbReference>
<dbReference type="OrthoDB" id="435240at2759"/>
<feature type="domain" description="Acyl-CoA dehydrogenase/oxidase C-terminal" evidence="7">
    <location>
        <begin position="300"/>
        <end position="442"/>
    </location>
</feature>
<evidence type="ECO:0000313" key="10">
    <source>
        <dbReference type="EMBL" id="GAQ83225.1"/>
    </source>
</evidence>
<dbReference type="SUPFAM" id="SSF56645">
    <property type="entry name" value="Acyl-CoA dehydrogenase NM domain-like"/>
    <property type="match status" value="1"/>
</dbReference>
<keyword evidence="11" id="KW-1185">Reference proteome</keyword>
<feature type="domain" description="Acyl-CoA oxidase/dehydrogenase middle" evidence="8">
    <location>
        <begin position="191"/>
        <end position="283"/>
    </location>
</feature>
<dbReference type="STRING" id="105231.A0A1Y1HX51"/>
<proteinExistence type="inferred from homology"/>
<evidence type="ECO:0000256" key="1">
    <source>
        <dbReference type="ARBA" id="ARBA00001974"/>
    </source>
</evidence>
<dbReference type="InterPro" id="IPR009100">
    <property type="entry name" value="AcylCoA_DH/oxidase_NM_dom_sf"/>
</dbReference>
<dbReference type="InterPro" id="IPR006091">
    <property type="entry name" value="Acyl-CoA_Oxase/DH_mid-dom"/>
</dbReference>
<dbReference type="InterPro" id="IPR013786">
    <property type="entry name" value="AcylCoA_DH/ox_N"/>
</dbReference>
<dbReference type="GO" id="GO:0050660">
    <property type="term" value="F:flavin adenine dinucleotide binding"/>
    <property type="evidence" value="ECO:0007669"/>
    <property type="project" value="InterPro"/>
</dbReference>
<dbReference type="Pfam" id="PF02771">
    <property type="entry name" value="Acyl-CoA_dh_N"/>
    <property type="match status" value="1"/>
</dbReference>
<evidence type="ECO:0000256" key="5">
    <source>
        <dbReference type="RuleBase" id="RU362125"/>
    </source>
</evidence>
<sequence length="455" mass="49955">MDRLRVLARHLRPEESAGAEQTAVAPSSTSAPGAYVERGADFVPADDITIKFPQATPASSFPKSVSDYFQFDDLLTPEERALRVKVRAFMEKEVAPIICGYWERAEFPFQLIPKMAKLNVAGFTIQGYGCPGMSTVAAAMVVSEVARVDASMSTFIMVHTSLAMSTIAMLGSEEQKQRYLPSLARLDGVACWGLTEPDYGSDASSLNTTATRVEGGWVLNGQKRWIGNSTFADVAVIFARSKVDNQINGFIVKKGTAGYRAEKMENKIGLRCVQNGDITLQNVFVPDEDRLTGVNSFKDTNKVLAMSRIMVAWQPVGIATGIYDMCNRYLSERRQFGAPLSALQINQEKLVRMLGNVQAMQMMAWRVSKLYDDGTMTHGQASLAKAFNTLRCRECAALGRELLGGNGIQVDFHVAKAFCDIEPIYTYEGTYEVNSLVVGREVTGVAAIRPAKSRK</sequence>
<organism evidence="10 11">
    <name type="scientific">Klebsormidium nitens</name>
    <name type="common">Green alga</name>
    <name type="synonym">Ulothrix nitens</name>
    <dbReference type="NCBI Taxonomy" id="105231"/>
    <lineage>
        <taxon>Eukaryota</taxon>
        <taxon>Viridiplantae</taxon>
        <taxon>Streptophyta</taxon>
        <taxon>Klebsormidiophyceae</taxon>
        <taxon>Klebsormidiales</taxon>
        <taxon>Klebsormidiaceae</taxon>
        <taxon>Klebsormidium</taxon>
    </lineage>
</organism>
<dbReference type="InterPro" id="IPR006089">
    <property type="entry name" value="Acyl-CoA_DH_CS"/>
</dbReference>
<dbReference type="Pfam" id="PF02770">
    <property type="entry name" value="Acyl-CoA_dh_M"/>
    <property type="match status" value="1"/>
</dbReference>
<dbReference type="FunFam" id="2.40.110.10:FF:000013">
    <property type="entry name" value="Acyl-coenzyme A oxidase 4 peroxisomal"/>
    <property type="match status" value="1"/>
</dbReference>
<dbReference type="AlphaFoldDB" id="A0A1Y1HX51"/>
<evidence type="ECO:0000256" key="6">
    <source>
        <dbReference type="SAM" id="MobiDB-lite"/>
    </source>
</evidence>
<name>A0A1Y1HX51_KLENI</name>
<evidence type="ECO:0000256" key="4">
    <source>
        <dbReference type="ARBA" id="ARBA00022827"/>
    </source>
</evidence>
<dbReference type="GO" id="GO:0005777">
    <property type="term" value="C:peroxisome"/>
    <property type="evidence" value="ECO:0000318"/>
    <property type="project" value="GO_Central"/>
</dbReference>
<dbReference type="FunFam" id="1.20.140.10:FF:000021">
    <property type="entry name" value="Acyl-coenzyme A oxidase 4, peroxisomal"/>
    <property type="match status" value="1"/>
</dbReference>
<dbReference type="InterPro" id="IPR009075">
    <property type="entry name" value="AcylCo_DH/oxidase_C"/>
</dbReference>
<dbReference type="Gene3D" id="1.20.140.10">
    <property type="entry name" value="Butyryl-CoA Dehydrogenase, subunit A, domain 3"/>
    <property type="match status" value="1"/>
</dbReference>
<comment type="similarity">
    <text evidence="2 5">Belongs to the acyl-CoA dehydrogenase family.</text>
</comment>
<dbReference type="InterPro" id="IPR036250">
    <property type="entry name" value="AcylCo_DH-like_C"/>
</dbReference>
<feature type="domain" description="Acyl-CoA dehydrogenase/oxidase N-terminal" evidence="9">
    <location>
        <begin position="76"/>
        <end position="185"/>
    </location>
</feature>
<evidence type="ECO:0000256" key="3">
    <source>
        <dbReference type="ARBA" id="ARBA00022630"/>
    </source>
</evidence>
<dbReference type="OMA" id="HMMNLES"/>
<evidence type="ECO:0000313" key="11">
    <source>
        <dbReference type="Proteomes" id="UP000054558"/>
    </source>
</evidence>
<evidence type="ECO:0000259" key="7">
    <source>
        <dbReference type="Pfam" id="PF00441"/>
    </source>
</evidence>
<feature type="region of interest" description="Disordered" evidence="6">
    <location>
        <begin position="13"/>
        <end position="32"/>
    </location>
</feature>
<dbReference type="InterPro" id="IPR037069">
    <property type="entry name" value="AcylCoA_DH/ox_N_sf"/>
</dbReference>
<protein>
    <submittedName>
        <fullName evidence="10">Short-chain acyl-CoA oxidase</fullName>
    </submittedName>
</protein>
<evidence type="ECO:0000259" key="8">
    <source>
        <dbReference type="Pfam" id="PF02770"/>
    </source>
</evidence>
<dbReference type="InterPro" id="IPR045008">
    <property type="entry name" value="ACX4-like"/>
</dbReference>
<dbReference type="EMBL" id="DF237089">
    <property type="protein sequence ID" value="GAQ83225.1"/>
    <property type="molecule type" value="Genomic_DNA"/>
</dbReference>
<evidence type="ECO:0000259" key="9">
    <source>
        <dbReference type="Pfam" id="PF02771"/>
    </source>
</evidence>
<keyword evidence="3 5" id="KW-0285">Flavoprotein</keyword>
<reference evidence="10 11" key="1">
    <citation type="journal article" date="2014" name="Nat. Commun.">
        <title>Klebsormidium flaccidum genome reveals primary factors for plant terrestrial adaptation.</title>
        <authorList>
            <person name="Hori K."/>
            <person name="Maruyama F."/>
            <person name="Fujisawa T."/>
            <person name="Togashi T."/>
            <person name="Yamamoto N."/>
            <person name="Seo M."/>
            <person name="Sato S."/>
            <person name="Yamada T."/>
            <person name="Mori H."/>
            <person name="Tajima N."/>
            <person name="Moriyama T."/>
            <person name="Ikeuchi M."/>
            <person name="Watanabe M."/>
            <person name="Wada H."/>
            <person name="Kobayashi K."/>
            <person name="Saito M."/>
            <person name="Masuda T."/>
            <person name="Sasaki-Sekimoto Y."/>
            <person name="Mashiguchi K."/>
            <person name="Awai K."/>
            <person name="Shimojima M."/>
            <person name="Masuda S."/>
            <person name="Iwai M."/>
            <person name="Nobusawa T."/>
            <person name="Narise T."/>
            <person name="Kondo S."/>
            <person name="Saito H."/>
            <person name="Sato R."/>
            <person name="Murakawa M."/>
            <person name="Ihara Y."/>
            <person name="Oshima-Yamada Y."/>
            <person name="Ohtaka K."/>
            <person name="Satoh M."/>
            <person name="Sonobe K."/>
            <person name="Ishii M."/>
            <person name="Ohtani R."/>
            <person name="Kanamori-Sato M."/>
            <person name="Honoki R."/>
            <person name="Miyazaki D."/>
            <person name="Mochizuki H."/>
            <person name="Umetsu J."/>
            <person name="Higashi K."/>
            <person name="Shibata D."/>
            <person name="Kamiya Y."/>
            <person name="Sato N."/>
            <person name="Nakamura Y."/>
            <person name="Tabata S."/>
            <person name="Ida S."/>
            <person name="Kurokawa K."/>
            <person name="Ohta H."/>
        </authorList>
    </citation>
    <scope>NUCLEOTIDE SEQUENCE [LARGE SCALE GENOMIC DNA]</scope>
    <source>
        <strain evidence="10 11">NIES-2285</strain>
    </source>
</reference>
<keyword evidence="4 5" id="KW-0274">FAD</keyword>
<dbReference type="GO" id="GO:0003995">
    <property type="term" value="F:acyl-CoA dehydrogenase activity"/>
    <property type="evidence" value="ECO:0007669"/>
    <property type="project" value="InterPro"/>
</dbReference>
<accession>A0A1Y1HX51</accession>
<dbReference type="PANTHER" id="PTHR43188">
    <property type="entry name" value="ACYL-COENZYME A OXIDASE"/>
    <property type="match status" value="1"/>
</dbReference>
<dbReference type="SUPFAM" id="SSF47203">
    <property type="entry name" value="Acyl-CoA dehydrogenase C-terminal domain-like"/>
    <property type="match status" value="1"/>
</dbReference>
<dbReference type="Gene3D" id="1.10.540.10">
    <property type="entry name" value="Acyl-CoA dehydrogenase/oxidase, N-terminal domain"/>
    <property type="match status" value="1"/>
</dbReference>